<dbReference type="PANTHER" id="PTHR34700:SF4">
    <property type="entry name" value="PHAGE-LIKE ELEMENT PBSX PROTEIN XKDP"/>
    <property type="match status" value="1"/>
</dbReference>
<dbReference type="EMBL" id="KM236237">
    <property type="protein sequence ID" value="AIK67956.1"/>
    <property type="molecule type" value="Genomic_DNA"/>
</dbReference>
<evidence type="ECO:0000313" key="2">
    <source>
        <dbReference type="EMBL" id="AIK67956.1"/>
    </source>
</evidence>
<keyword evidence="3" id="KW-1185">Reference proteome</keyword>
<dbReference type="CDD" id="cd00118">
    <property type="entry name" value="LysM"/>
    <property type="match status" value="1"/>
</dbReference>
<reference evidence="2 3" key="1">
    <citation type="submission" date="2014-07" db="EMBL/GenBank/DDBJ databases">
        <title>Complete Genome of Citrobacter freundii Myophage Miller.</title>
        <authorList>
            <person name="Hwang K."/>
            <person name="Luna A.J."/>
            <person name="Hernandez A.C."/>
            <person name="Everett G.F.K."/>
        </authorList>
    </citation>
    <scope>NUCLEOTIDE SEQUENCE [LARGE SCALE GENOMIC DNA]</scope>
</reference>
<feature type="domain" description="LysM" evidence="1">
    <location>
        <begin position="38"/>
        <end position="87"/>
    </location>
</feature>
<dbReference type="SUPFAM" id="SSF54106">
    <property type="entry name" value="LysM domain"/>
    <property type="match status" value="1"/>
</dbReference>
<dbReference type="PROSITE" id="PS51782">
    <property type="entry name" value="LYSM"/>
    <property type="match status" value="1"/>
</dbReference>
<organism evidence="2 3">
    <name type="scientific">Citrobacter phage Miller</name>
    <dbReference type="NCBI Taxonomy" id="1527524"/>
    <lineage>
        <taxon>Viruses</taxon>
        <taxon>Duplodnaviria</taxon>
        <taxon>Heunggongvirae</taxon>
        <taxon>Uroviricota</taxon>
        <taxon>Caudoviricetes</taxon>
        <taxon>Pantevenvirales</taxon>
        <taxon>Straboviridae</taxon>
        <taxon>Pseudotevenvirus</taxon>
        <taxon>Pseudotevenvirus miller</taxon>
    </lineage>
</organism>
<name>A0A076YP46_9CAUD</name>
<evidence type="ECO:0000259" key="1">
    <source>
        <dbReference type="PROSITE" id="PS51782"/>
    </source>
</evidence>
<dbReference type="Pfam" id="PF01476">
    <property type="entry name" value="LysM"/>
    <property type="match status" value="1"/>
</dbReference>
<dbReference type="Gene3D" id="3.10.350.10">
    <property type="entry name" value="LysM domain"/>
    <property type="match status" value="1"/>
</dbReference>
<dbReference type="InterPro" id="IPR052196">
    <property type="entry name" value="Bact_Kbp"/>
</dbReference>
<dbReference type="PANTHER" id="PTHR34700">
    <property type="entry name" value="POTASSIUM BINDING PROTEIN KBP"/>
    <property type="match status" value="1"/>
</dbReference>
<dbReference type="GeneID" id="22113492"/>
<evidence type="ECO:0000313" key="3">
    <source>
        <dbReference type="Proteomes" id="UP000201263"/>
    </source>
</evidence>
<dbReference type="KEGG" id="vg:22113492"/>
<accession>A0A076YP46</accession>
<dbReference type="InterPro" id="IPR036779">
    <property type="entry name" value="LysM_dom_sf"/>
</dbReference>
<dbReference type="RefSeq" id="YP_009097622.1">
    <property type="nucleotide sequence ID" value="NC_025414.1"/>
</dbReference>
<protein>
    <submittedName>
        <fullName evidence="2">Peptidoglycan-binding protein</fullName>
    </submittedName>
</protein>
<sequence length="93" mass="10674">MIKLTVLGKTVHGKTMQEVKALMFDYIVNPAFVTVEYDEYIVQPGDSMYSIAKRLFGVGERWPEIAKLNRDRVGDARYILPGMVLKLPHMMKL</sequence>
<dbReference type="Proteomes" id="UP000201263">
    <property type="component" value="Segment"/>
</dbReference>
<proteinExistence type="predicted"/>
<dbReference type="InterPro" id="IPR018392">
    <property type="entry name" value="LysM"/>
</dbReference>
<gene>
    <name evidence="2" type="ORF">CPTMiller_0020</name>
</gene>
<dbReference type="SMART" id="SM00257">
    <property type="entry name" value="LysM"/>
    <property type="match status" value="1"/>
</dbReference>